<proteinExistence type="predicted"/>
<feature type="region of interest" description="Disordered" evidence="2">
    <location>
        <begin position="1"/>
        <end position="21"/>
    </location>
</feature>
<reference evidence="3" key="1">
    <citation type="submission" date="2023-10" db="EMBL/GenBank/DDBJ databases">
        <authorList>
            <person name="Chen Y."/>
            <person name="Shah S."/>
            <person name="Dougan E. K."/>
            <person name="Thang M."/>
            <person name="Chan C."/>
        </authorList>
    </citation>
    <scope>NUCLEOTIDE SEQUENCE [LARGE SCALE GENOMIC DNA]</scope>
</reference>
<evidence type="ECO:0000256" key="2">
    <source>
        <dbReference type="SAM" id="MobiDB-lite"/>
    </source>
</evidence>
<sequence length="194" mass="22251">MPARSKKAQTTKQNNCRDRKRAASIAKWLKKPWVKEHLRRGLEVHLQKVRNNVKTLKQQKADLQKEVAAKKKDNFYLRRDVFLHTAFDRVKSKNDALHNQLAEARGERDAAKRTARTALAKGKREGEEAAWEKANKELCSLQTALSKAKNRCISTEKSRFMLNASRAQREAYHELAKRPKGRGASLRDGCFGTQ</sequence>
<gene>
    <name evidence="3" type="ORF">PCOR1329_LOCUS84476</name>
</gene>
<protein>
    <submittedName>
        <fullName evidence="3">Uncharacterized protein</fullName>
    </submittedName>
</protein>
<evidence type="ECO:0000313" key="4">
    <source>
        <dbReference type="Proteomes" id="UP001189429"/>
    </source>
</evidence>
<keyword evidence="4" id="KW-1185">Reference proteome</keyword>
<comment type="caution">
    <text evidence="3">The sequence shown here is derived from an EMBL/GenBank/DDBJ whole genome shotgun (WGS) entry which is preliminary data.</text>
</comment>
<name>A0ABN9YCN8_9DINO</name>
<evidence type="ECO:0000313" key="3">
    <source>
        <dbReference type="EMBL" id="CAK0910252.1"/>
    </source>
</evidence>
<feature type="region of interest" description="Disordered" evidence="2">
    <location>
        <begin position="172"/>
        <end position="194"/>
    </location>
</feature>
<feature type="coiled-coil region" evidence="1">
    <location>
        <begin position="39"/>
        <end position="121"/>
    </location>
</feature>
<keyword evidence="1" id="KW-0175">Coiled coil</keyword>
<accession>A0ABN9YCN8</accession>
<evidence type="ECO:0000256" key="1">
    <source>
        <dbReference type="SAM" id="Coils"/>
    </source>
</evidence>
<organism evidence="3 4">
    <name type="scientific">Prorocentrum cordatum</name>
    <dbReference type="NCBI Taxonomy" id="2364126"/>
    <lineage>
        <taxon>Eukaryota</taxon>
        <taxon>Sar</taxon>
        <taxon>Alveolata</taxon>
        <taxon>Dinophyceae</taxon>
        <taxon>Prorocentrales</taxon>
        <taxon>Prorocentraceae</taxon>
        <taxon>Prorocentrum</taxon>
    </lineage>
</organism>
<dbReference type="Proteomes" id="UP001189429">
    <property type="component" value="Unassembled WGS sequence"/>
</dbReference>
<dbReference type="EMBL" id="CAUYUJ010022358">
    <property type="protein sequence ID" value="CAK0910252.1"/>
    <property type="molecule type" value="Genomic_DNA"/>
</dbReference>